<feature type="compositionally biased region" description="Low complexity" evidence="1">
    <location>
        <begin position="78"/>
        <end position="88"/>
    </location>
</feature>
<proteinExistence type="predicted"/>
<feature type="compositionally biased region" description="Acidic residues" evidence="1">
    <location>
        <begin position="316"/>
        <end position="338"/>
    </location>
</feature>
<comment type="caution">
    <text evidence="2">The sequence shown here is derived from an EMBL/GenBank/DDBJ whole genome shotgun (WGS) entry which is preliminary data.</text>
</comment>
<reference evidence="2" key="2">
    <citation type="submission" date="2020-11" db="EMBL/GenBank/DDBJ databases">
        <authorList>
            <consortium name="DOE Joint Genome Institute"/>
            <person name="Kuo A."/>
            <person name="Miyauchi S."/>
            <person name="Kiss E."/>
            <person name="Drula E."/>
            <person name="Kohler A."/>
            <person name="Sanchez-Garcia M."/>
            <person name="Andreopoulos B."/>
            <person name="Barry K.W."/>
            <person name="Bonito G."/>
            <person name="Buee M."/>
            <person name="Carver A."/>
            <person name="Chen C."/>
            <person name="Cichocki N."/>
            <person name="Clum A."/>
            <person name="Culley D."/>
            <person name="Crous P.W."/>
            <person name="Fauchery L."/>
            <person name="Girlanda M."/>
            <person name="Hayes R."/>
            <person name="Keri Z."/>
            <person name="Labutti K."/>
            <person name="Lipzen A."/>
            <person name="Lombard V."/>
            <person name="Magnuson J."/>
            <person name="Maillard F."/>
            <person name="Morin E."/>
            <person name="Murat C."/>
            <person name="Nolan M."/>
            <person name="Ohm R."/>
            <person name="Pangilinan J."/>
            <person name="Pereira M."/>
            <person name="Perotto S."/>
            <person name="Peter M."/>
            <person name="Riley R."/>
            <person name="Sitrit Y."/>
            <person name="Stielow B."/>
            <person name="Szollosi G."/>
            <person name="Zifcakova L."/>
            <person name="Stursova M."/>
            <person name="Spatafora J.W."/>
            <person name="Tedersoo L."/>
            <person name="Vaario L.-M."/>
            <person name="Yamada A."/>
            <person name="Yan M."/>
            <person name="Wang P."/>
            <person name="Xu J."/>
            <person name="Bruns T."/>
            <person name="Baldrian P."/>
            <person name="Vilgalys R."/>
            <person name="Henrissat B."/>
            <person name="Grigoriev I.V."/>
            <person name="Hibbett D."/>
            <person name="Nagy L.G."/>
            <person name="Martin F.M."/>
        </authorList>
    </citation>
    <scope>NUCLEOTIDE SEQUENCE</scope>
    <source>
        <strain evidence="2">UH-Tt-Lm1</strain>
    </source>
</reference>
<name>A0A9P6HE56_9AGAM</name>
<reference evidence="2" key="1">
    <citation type="journal article" date="2020" name="Nat. Commun.">
        <title>Large-scale genome sequencing of mycorrhizal fungi provides insights into the early evolution of symbiotic traits.</title>
        <authorList>
            <person name="Miyauchi S."/>
            <person name="Kiss E."/>
            <person name="Kuo A."/>
            <person name="Drula E."/>
            <person name="Kohler A."/>
            <person name="Sanchez-Garcia M."/>
            <person name="Morin E."/>
            <person name="Andreopoulos B."/>
            <person name="Barry K.W."/>
            <person name="Bonito G."/>
            <person name="Buee M."/>
            <person name="Carver A."/>
            <person name="Chen C."/>
            <person name="Cichocki N."/>
            <person name="Clum A."/>
            <person name="Culley D."/>
            <person name="Crous P.W."/>
            <person name="Fauchery L."/>
            <person name="Girlanda M."/>
            <person name="Hayes R.D."/>
            <person name="Keri Z."/>
            <person name="LaButti K."/>
            <person name="Lipzen A."/>
            <person name="Lombard V."/>
            <person name="Magnuson J."/>
            <person name="Maillard F."/>
            <person name="Murat C."/>
            <person name="Nolan M."/>
            <person name="Ohm R.A."/>
            <person name="Pangilinan J."/>
            <person name="Pereira M.F."/>
            <person name="Perotto S."/>
            <person name="Peter M."/>
            <person name="Pfister S."/>
            <person name="Riley R."/>
            <person name="Sitrit Y."/>
            <person name="Stielow J.B."/>
            <person name="Szollosi G."/>
            <person name="Zifcakova L."/>
            <person name="Stursova M."/>
            <person name="Spatafora J.W."/>
            <person name="Tedersoo L."/>
            <person name="Vaario L.M."/>
            <person name="Yamada A."/>
            <person name="Yan M."/>
            <person name="Wang P."/>
            <person name="Xu J."/>
            <person name="Bruns T."/>
            <person name="Baldrian P."/>
            <person name="Vilgalys R."/>
            <person name="Dunand C."/>
            <person name="Henrissat B."/>
            <person name="Grigoriev I.V."/>
            <person name="Hibbett D."/>
            <person name="Nagy L.G."/>
            <person name="Martin F.M."/>
        </authorList>
    </citation>
    <scope>NUCLEOTIDE SEQUENCE</scope>
    <source>
        <strain evidence="2">UH-Tt-Lm1</strain>
    </source>
</reference>
<dbReference type="OrthoDB" id="10576940at2759"/>
<dbReference type="AlphaFoldDB" id="A0A9P6HE56"/>
<sequence>MDFERERRSAGTDLINAGAHSSKLYAGPGNVISGTFSLSDLGNHLHSNPPNFQRQKDDSDNNHLPHRHSEPLPMPDTSTRSNGPSSSSEAHASGLDPTRTPPIGTTKPSYRNPYQYSQSQPVLVTPKPRRSSSQDQLRKPGRQGSTFSPPHLHPLSTTKSTRAHSPFSAQRSSHKKPRTKLATGLSPPNSPVEPEPEQEYPAPNSSPFTIRGIPALSTLSKVVAILFACCALLLLRAFLGIGHSAEGCGVRAHEVVDPRSGFPLGSSGSVLHANDPKFPTEDGSLSDRIDAEQHVEVWAERVEERYGYQHDSNEAEHDDDGGDRYDDEYERDDFLDQA</sequence>
<feature type="region of interest" description="Disordered" evidence="1">
    <location>
        <begin position="306"/>
        <end position="338"/>
    </location>
</feature>
<feature type="region of interest" description="Disordered" evidence="1">
    <location>
        <begin position="41"/>
        <end position="205"/>
    </location>
</feature>
<organism evidence="2 3">
    <name type="scientific">Thelephora terrestris</name>
    <dbReference type="NCBI Taxonomy" id="56493"/>
    <lineage>
        <taxon>Eukaryota</taxon>
        <taxon>Fungi</taxon>
        <taxon>Dikarya</taxon>
        <taxon>Basidiomycota</taxon>
        <taxon>Agaricomycotina</taxon>
        <taxon>Agaricomycetes</taxon>
        <taxon>Thelephorales</taxon>
        <taxon>Thelephoraceae</taxon>
        <taxon>Thelephora</taxon>
    </lineage>
</organism>
<keyword evidence="3" id="KW-1185">Reference proteome</keyword>
<evidence type="ECO:0000256" key="1">
    <source>
        <dbReference type="SAM" id="MobiDB-lite"/>
    </source>
</evidence>
<feature type="compositionally biased region" description="Basic and acidic residues" evidence="1">
    <location>
        <begin position="54"/>
        <end position="70"/>
    </location>
</feature>
<protein>
    <submittedName>
        <fullName evidence="2">Uncharacterized protein</fullName>
    </submittedName>
</protein>
<evidence type="ECO:0000313" key="3">
    <source>
        <dbReference type="Proteomes" id="UP000736335"/>
    </source>
</evidence>
<gene>
    <name evidence="2" type="ORF">BJ322DRAFT_1070399</name>
</gene>
<feature type="compositionally biased region" description="Polar residues" evidence="1">
    <location>
        <begin position="106"/>
        <end position="122"/>
    </location>
</feature>
<accession>A0A9P6HE56</accession>
<evidence type="ECO:0000313" key="2">
    <source>
        <dbReference type="EMBL" id="KAF9783343.1"/>
    </source>
</evidence>
<feature type="compositionally biased region" description="Polar residues" evidence="1">
    <location>
        <begin position="41"/>
        <end position="53"/>
    </location>
</feature>
<dbReference type="Proteomes" id="UP000736335">
    <property type="component" value="Unassembled WGS sequence"/>
</dbReference>
<feature type="compositionally biased region" description="Basic and acidic residues" evidence="1">
    <location>
        <begin position="1"/>
        <end position="10"/>
    </location>
</feature>
<feature type="region of interest" description="Disordered" evidence="1">
    <location>
        <begin position="1"/>
        <end position="29"/>
    </location>
</feature>
<dbReference type="EMBL" id="WIUZ02000010">
    <property type="protein sequence ID" value="KAF9783343.1"/>
    <property type="molecule type" value="Genomic_DNA"/>
</dbReference>
<feature type="compositionally biased region" description="Basic and acidic residues" evidence="1">
    <location>
        <begin position="306"/>
        <end position="315"/>
    </location>
</feature>